<reference evidence="7" key="1">
    <citation type="submission" date="2022-11" db="UniProtKB">
        <authorList>
            <consortium name="WormBaseParasite"/>
        </authorList>
    </citation>
    <scope>IDENTIFICATION</scope>
</reference>
<evidence type="ECO:0000256" key="3">
    <source>
        <dbReference type="PROSITE-ProRule" id="PRU00175"/>
    </source>
</evidence>
<feature type="region of interest" description="Disordered" evidence="4">
    <location>
        <begin position="1"/>
        <end position="96"/>
    </location>
</feature>
<keyword evidence="6" id="KW-1185">Reference proteome</keyword>
<feature type="compositionally biased region" description="Polar residues" evidence="4">
    <location>
        <begin position="41"/>
        <end position="59"/>
    </location>
</feature>
<dbReference type="GO" id="GO:0061630">
    <property type="term" value="F:ubiquitin protein ligase activity"/>
    <property type="evidence" value="ECO:0007669"/>
    <property type="project" value="UniProtKB-EC"/>
</dbReference>
<organism evidence="6 7">
    <name type="scientific">Acrobeloides nanus</name>
    <dbReference type="NCBI Taxonomy" id="290746"/>
    <lineage>
        <taxon>Eukaryota</taxon>
        <taxon>Metazoa</taxon>
        <taxon>Ecdysozoa</taxon>
        <taxon>Nematoda</taxon>
        <taxon>Chromadorea</taxon>
        <taxon>Rhabditida</taxon>
        <taxon>Tylenchina</taxon>
        <taxon>Cephalobomorpha</taxon>
        <taxon>Cephaloboidea</taxon>
        <taxon>Cephalobidae</taxon>
        <taxon>Acrobeloides</taxon>
    </lineage>
</organism>
<dbReference type="GO" id="GO:0016567">
    <property type="term" value="P:protein ubiquitination"/>
    <property type="evidence" value="ECO:0007669"/>
    <property type="project" value="TreeGrafter"/>
</dbReference>
<evidence type="ECO:0000256" key="4">
    <source>
        <dbReference type="SAM" id="MobiDB-lite"/>
    </source>
</evidence>
<dbReference type="SMART" id="SM00184">
    <property type="entry name" value="RING"/>
    <property type="match status" value="2"/>
</dbReference>
<dbReference type="PANTHER" id="PTHR22996:SF0">
    <property type="entry name" value="RE60872P-RELATED"/>
    <property type="match status" value="1"/>
</dbReference>
<evidence type="ECO:0000313" key="6">
    <source>
        <dbReference type="Proteomes" id="UP000887540"/>
    </source>
</evidence>
<evidence type="ECO:0000259" key="5">
    <source>
        <dbReference type="PROSITE" id="PS50089"/>
    </source>
</evidence>
<dbReference type="GO" id="GO:0008270">
    <property type="term" value="F:zinc ion binding"/>
    <property type="evidence" value="ECO:0007669"/>
    <property type="project" value="UniProtKB-KW"/>
</dbReference>
<feature type="domain" description="RING-type" evidence="5">
    <location>
        <begin position="240"/>
        <end position="292"/>
    </location>
</feature>
<proteinExistence type="predicted"/>
<dbReference type="InterPro" id="IPR001841">
    <property type="entry name" value="Znf_RING"/>
</dbReference>
<dbReference type="Proteomes" id="UP000887540">
    <property type="component" value="Unplaced"/>
</dbReference>
<dbReference type="Gene3D" id="3.30.40.10">
    <property type="entry name" value="Zinc/RING finger domain, C3HC4 (zinc finger)"/>
    <property type="match status" value="2"/>
</dbReference>
<evidence type="ECO:0000313" key="7">
    <source>
        <dbReference type="WBParaSite" id="ACRNAN_Path_1262.g4928.t1"/>
    </source>
</evidence>
<dbReference type="WBParaSite" id="ACRNAN_Path_1262.g4928.t1">
    <property type="protein sequence ID" value="ACRNAN_Path_1262.g4928.t1"/>
    <property type="gene ID" value="ACRNAN_Path_1262.g4928"/>
</dbReference>
<keyword evidence="1 3" id="KW-0863">Zinc-finger</keyword>
<dbReference type="InterPro" id="IPR045194">
    <property type="entry name" value="MGRN1/RNF157-like"/>
</dbReference>
<name>A0A914BY10_9BILA</name>
<dbReference type="SUPFAM" id="SSF57850">
    <property type="entry name" value="RING/U-box"/>
    <property type="match status" value="1"/>
</dbReference>
<evidence type="ECO:0000256" key="1">
    <source>
        <dbReference type="ARBA" id="ARBA00022771"/>
    </source>
</evidence>
<feature type="compositionally biased region" description="Polar residues" evidence="4">
    <location>
        <begin position="75"/>
        <end position="96"/>
    </location>
</feature>
<feature type="compositionally biased region" description="Polar residues" evidence="4">
    <location>
        <begin position="1"/>
        <end position="34"/>
    </location>
</feature>
<protein>
    <submittedName>
        <fullName evidence="7">RING-type E3 ubiquitin transferase</fullName>
    </submittedName>
</protein>
<dbReference type="PANTHER" id="PTHR22996">
    <property type="entry name" value="MAHOGUNIN"/>
    <property type="match status" value="1"/>
</dbReference>
<keyword evidence="1 3" id="KW-0479">Metal-binding</keyword>
<accession>A0A914BY10</accession>
<keyword evidence="2" id="KW-0862">Zinc</keyword>
<dbReference type="PROSITE" id="PS50089">
    <property type="entry name" value="ZF_RING_2"/>
    <property type="match status" value="1"/>
</dbReference>
<evidence type="ECO:0000256" key="2">
    <source>
        <dbReference type="ARBA" id="ARBA00022833"/>
    </source>
</evidence>
<dbReference type="AlphaFoldDB" id="A0A914BY10"/>
<dbReference type="Pfam" id="PF13920">
    <property type="entry name" value="zf-C3HC4_3"/>
    <property type="match status" value="2"/>
</dbReference>
<sequence length="379" mass="42167">MSDNQETIAQRTRSRVKQQVQVDATASTAPNNVQGGRRKVTNQPIQNQENGNNELSGPSTRRRRNATSMIPRMSQPPTRCGRNQNANFHASEMGESSNATVTYRRNMASARQVYMNRIPTQIPRENLALDMETSSNEHVPFRRIMTTRRHRAPAIPREMPNLAAITNRGPNTLNIQSAANTDGIAGQLNFSIEDIFQGINRRPSNFSLVSSDDAKSVKSNGTITLDEDLVIKVRSRLADCTICWERPSATMLRPCGHVCICQECVPTLKSYATNNLMSMMGRTLAPLCPLCRTEFTEVVACLPSSDIPSTSSGTLSFDHGAYEKCWTCGENRVDTAFVNCGHSYLCIECSSGIKLDQEDPYKCLICMKEVQQILNLYFA</sequence>
<dbReference type="InterPro" id="IPR013083">
    <property type="entry name" value="Znf_RING/FYVE/PHD"/>
</dbReference>